<evidence type="ECO:0000256" key="7">
    <source>
        <dbReference type="SAM" id="MobiDB-lite"/>
    </source>
</evidence>
<comment type="caution">
    <text evidence="8">The sequence shown here is derived from an EMBL/GenBank/DDBJ whole genome shotgun (WGS) entry which is preliminary data.</text>
</comment>
<evidence type="ECO:0000256" key="1">
    <source>
        <dbReference type="ARBA" id="ARBA00006598"/>
    </source>
</evidence>
<dbReference type="FunFam" id="4.10.410.60:FF:000001">
    <property type="entry name" value="50S ribosomal protein L35"/>
    <property type="match status" value="1"/>
</dbReference>
<name>A0A098TMV8_9CYAN</name>
<dbReference type="Gene3D" id="4.10.410.60">
    <property type="match status" value="1"/>
</dbReference>
<proteinExistence type="inferred from homology"/>
<evidence type="ECO:0000256" key="4">
    <source>
        <dbReference type="ARBA" id="ARBA00071664"/>
    </source>
</evidence>
<keyword evidence="9" id="KW-1185">Reference proteome</keyword>
<dbReference type="InterPro" id="IPR021137">
    <property type="entry name" value="Ribosomal_bL35-like"/>
</dbReference>
<dbReference type="PROSITE" id="PS00936">
    <property type="entry name" value="RIBOSOMAL_L35"/>
    <property type="match status" value="1"/>
</dbReference>
<dbReference type="SUPFAM" id="SSF143034">
    <property type="entry name" value="L35p-like"/>
    <property type="match status" value="1"/>
</dbReference>
<evidence type="ECO:0000256" key="6">
    <source>
        <dbReference type="RuleBase" id="RU000568"/>
    </source>
</evidence>
<dbReference type="Proteomes" id="UP000030170">
    <property type="component" value="Unassembled WGS sequence"/>
</dbReference>
<evidence type="ECO:0000313" key="8">
    <source>
        <dbReference type="EMBL" id="KGF73576.1"/>
    </source>
</evidence>
<dbReference type="GO" id="GO:0022625">
    <property type="term" value="C:cytosolic large ribosomal subunit"/>
    <property type="evidence" value="ECO:0007669"/>
    <property type="project" value="TreeGrafter"/>
</dbReference>
<evidence type="ECO:0000256" key="2">
    <source>
        <dbReference type="ARBA" id="ARBA00022980"/>
    </source>
</evidence>
<dbReference type="HAMAP" id="MF_00514">
    <property type="entry name" value="Ribosomal_bL35"/>
    <property type="match status" value="1"/>
</dbReference>
<dbReference type="STRING" id="1497020.DO97_19055"/>
<dbReference type="Pfam" id="PF01632">
    <property type="entry name" value="Ribosomal_L35p"/>
    <property type="match status" value="1"/>
</dbReference>
<reference evidence="8 9" key="1">
    <citation type="journal article" date="2014" name="Mol. Ecol.">
        <title>Evolution of Synechococcus.</title>
        <authorList>
            <person name="Dvorak P."/>
            <person name="Casamatta D."/>
            <person name="Hasler P."/>
            <person name="Poulickova A."/>
            <person name="Ondrej V."/>
            <person name="Sanges R."/>
        </authorList>
    </citation>
    <scope>NUCLEOTIDE SEQUENCE [LARGE SCALE GENOMIC DNA]</scope>
    <source>
        <strain evidence="8 9">CAUP A 1101</strain>
    </source>
</reference>
<evidence type="ECO:0000313" key="9">
    <source>
        <dbReference type="Proteomes" id="UP000030170"/>
    </source>
</evidence>
<organism evidence="8 9">
    <name type="scientific">Neosynechococcus sphagnicola sy1</name>
    <dbReference type="NCBI Taxonomy" id="1497020"/>
    <lineage>
        <taxon>Bacteria</taxon>
        <taxon>Bacillati</taxon>
        <taxon>Cyanobacteriota</taxon>
        <taxon>Cyanophyceae</taxon>
        <taxon>Neosynechococcales</taxon>
        <taxon>Neosynechococcaceae</taxon>
        <taxon>Neosynechococcus</taxon>
    </lineage>
</organism>
<dbReference type="GO" id="GO:0003735">
    <property type="term" value="F:structural constituent of ribosome"/>
    <property type="evidence" value="ECO:0007669"/>
    <property type="project" value="InterPro"/>
</dbReference>
<dbReference type="AlphaFoldDB" id="A0A098TMV8"/>
<dbReference type="PRINTS" id="PR00064">
    <property type="entry name" value="RIBOSOMALL35"/>
</dbReference>
<gene>
    <name evidence="5" type="primary">rpmI</name>
    <name evidence="5" type="synonym">rpl35</name>
    <name evidence="8" type="ORF">DO97_19055</name>
</gene>
<dbReference type="InterPro" id="IPR037229">
    <property type="entry name" value="Ribosomal_bL35_sf"/>
</dbReference>
<dbReference type="InterPro" id="IPR018265">
    <property type="entry name" value="Ribosomal_bL35_CS"/>
</dbReference>
<keyword evidence="3 5" id="KW-0687">Ribonucleoprotein</keyword>
<dbReference type="PANTHER" id="PTHR33343">
    <property type="entry name" value="54S RIBOSOMAL PROTEIN BL35M"/>
    <property type="match status" value="1"/>
</dbReference>
<dbReference type="NCBIfam" id="TIGR00001">
    <property type="entry name" value="rpmI_bact"/>
    <property type="match status" value="1"/>
</dbReference>
<keyword evidence="2 5" id="KW-0689">Ribosomal protein</keyword>
<dbReference type="GO" id="GO:0006412">
    <property type="term" value="P:translation"/>
    <property type="evidence" value="ECO:0007669"/>
    <property type="project" value="UniProtKB-UniRule"/>
</dbReference>
<feature type="compositionally biased region" description="Basic residues" evidence="7">
    <location>
        <begin position="1"/>
        <end position="15"/>
    </location>
</feature>
<evidence type="ECO:0000256" key="5">
    <source>
        <dbReference type="HAMAP-Rule" id="MF_00514"/>
    </source>
</evidence>
<dbReference type="EMBL" id="JJML01000007">
    <property type="protein sequence ID" value="KGF73576.1"/>
    <property type="molecule type" value="Genomic_DNA"/>
</dbReference>
<dbReference type="PANTHER" id="PTHR33343:SF1">
    <property type="entry name" value="LARGE RIBOSOMAL SUBUNIT PROTEIN BL35M"/>
    <property type="match status" value="1"/>
</dbReference>
<dbReference type="InterPro" id="IPR001706">
    <property type="entry name" value="Ribosomal_bL35"/>
</dbReference>
<accession>A0A098TMV8</accession>
<feature type="region of interest" description="Disordered" evidence="7">
    <location>
        <begin position="1"/>
        <end position="21"/>
    </location>
</feature>
<dbReference type="OrthoDB" id="47476at2"/>
<comment type="similarity">
    <text evidence="1 5 6">Belongs to the bacterial ribosomal protein bL35 family.</text>
</comment>
<protein>
    <recommendedName>
        <fullName evidence="4 5">Large ribosomal subunit protein bL35</fullName>
    </recommendedName>
</protein>
<dbReference type="RefSeq" id="WP_036531323.1">
    <property type="nucleotide sequence ID" value="NZ_JJML01000007.1"/>
</dbReference>
<evidence type="ECO:0000256" key="3">
    <source>
        <dbReference type="ARBA" id="ARBA00023274"/>
    </source>
</evidence>
<sequence length="65" mass="7541">MPKLKTRKAAAKRFRSTGSGKIMRRKSMRNHLLQHKSAARKRSLSHPALVDERDAENVRLMLPYL</sequence>